<protein>
    <recommendedName>
        <fullName evidence="7">Carbonyl reductase</fullName>
    </recommendedName>
</protein>
<dbReference type="AlphaFoldDB" id="D8PZI4"/>
<keyword evidence="3" id="KW-0560">Oxidoreductase</keyword>
<evidence type="ECO:0000313" key="5">
    <source>
        <dbReference type="EMBL" id="EFI99444.1"/>
    </source>
</evidence>
<evidence type="ECO:0000313" key="6">
    <source>
        <dbReference type="Proteomes" id="UP000007431"/>
    </source>
</evidence>
<dbReference type="PANTHER" id="PTHR43963:SF6">
    <property type="entry name" value="CHAIN DEHYDROGENASE FAMILY PROTEIN, PUTATIVE (AFU_ORTHOLOGUE AFUA_3G15350)-RELATED"/>
    <property type="match status" value="1"/>
</dbReference>
<evidence type="ECO:0000256" key="4">
    <source>
        <dbReference type="RuleBase" id="RU000363"/>
    </source>
</evidence>
<keyword evidence="2" id="KW-0521">NADP</keyword>
<reference evidence="5 6" key="1">
    <citation type="journal article" date="2010" name="Nat. Biotechnol.">
        <title>Genome sequence of the model mushroom Schizophyllum commune.</title>
        <authorList>
            <person name="Ohm R.A."/>
            <person name="de Jong J.F."/>
            <person name="Lugones L.G."/>
            <person name="Aerts A."/>
            <person name="Kothe E."/>
            <person name="Stajich J.E."/>
            <person name="de Vries R.P."/>
            <person name="Record E."/>
            <person name="Levasseur A."/>
            <person name="Baker S.E."/>
            <person name="Bartholomew K.A."/>
            <person name="Coutinho P.M."/>
            <person name="Erdmann S."/>
            <person name="Fowler T.J."/>
            <person name="Gathman A.C."/>
            <person name="Lombard V."/>
            <person name="Henrissat B."/>
            <person name="Knabe N."/>
            <person name="Kuees U."/>
            <person name="Lilly W.W."/>
            <person name="Lindquist E."/>
            <person name="Lucas S."/>
            <person name="Magnuson J.K."/>
            <person name="Piumi F."/>
            <person name="Raudaskoski M."/>
            <person name="Salamov A."/>
            <person name="Schmutz J."/>
            <person name="Schwarze F.W.M.R."/>
            <person name="vanKuyk P.A."/>
            <person name="Horton J.S."/>
            <person name="Grigoriev I.V."/>
            <person name="Woesten H.A.B."/>
        </authorList>
    </citation>
    <scope>NUCLEOTIDE SEQUENCE [LARGE SCALE GENOMIC DNA]</scope>
    <source>
        <strain evidence="6">H4-8 / FGSC 9210</strain>
    </source>
</reference>
<dbReference type="PRINTS" id="PR00080">
    <property type="entry name" value="SDRFAMILY"/>
</dbReference>
<sequence length="303" mass="32626">MSKYARVAVVTGANKGIGFAIVRKLALQYPSSPLNNGPLCLYLTARNESRGQAALEALRSDPQLSKAKVLKPDGGLVDLKFHVLDVSEEKRIDAFVDYLKEEHGEIDVVVNNAGIAMDGFDANVATTTLKTNYHGTVYATLRFLSILRPTSTSRIVNVASIAGALSKYPPPLRQRFVEAIITPDITHAPSAATALMREFEEGVKTGTHEKLGYPSAAYAVSKAGLIAATRAVARSVAESAKKRGSNQYPLINSCCPGWVNTDMSKGRGYKTIDQGAETPVLLALGDLQGKTGGFWQEGKESRW</sequence>
<gene>
    <name evidence="5" type="ORF">SCHCODRAFT_53501</name>
</gene>
<dbReference type="eggNOG" id="KOG1208">
    <property type="taxonomic scope" value="Eukaryota"/>
</dbReference>
<dbReference type="PRINTS" id="PR00081">
    <property type="entry name" value="GDHRDH"/>
</dbReference>
<dbReference type="EMBL" id="GL377304">
    <property type="protein sequence ID" value="EFI99444.1"/>
    <property type="molecule type" value="Genomic_DNA"/>
</dbReference>
<dbReference type="InParanoid" id="D8PZI4"/>
<dbReference type="STRING" id="578458.D8PZI4"/>
<accession>D8PZI4</accession>
<keyword evidence="6" id="KW-1185">Reference proteome</keyword>
<dbReference type="PANTHER" id="PTHR43963">
    <property type="entry name" value="CARBONYL REDUCTASE 1-RELATED"/>
    <property type="match status" value="1"/>
</dbReference>
<dbReference type="InterPro" id="IPR002347">
    <property type="entry name" value="SDR_fam"/>
</dbReference>
<dbReference type="Proteomes" id="UP000007431">
    <property type="component" value="Unassembled WGS sequence"/>
</dbReference>
<dbReference type="InterPro" id="IPR036291">
    <property type="entry name" value="NAD(P)-bd_dom_sf"/>
</dbReference>
<organism evidence="6">
    <name type="scientific">Schizophyllum commune (strain H4-8 / FGSC 9210)</name>
    <name type="common">Split gill fungus</name>
    <dbReference type="NCBI Taxonomy" id="578458"/>
    <lineage>
        <taxon>Eukaryota</taxon>
        <taxon>Fungi</taxon>
        <taxon>Dikarya</taxon>
        <taxon>Basidiomycota</taxon>
        <taxon>Agaricomycotina</taxon>
        <taxon>Agaricomycetes</taxon>
        <taxon>Agaricomycetidae</taxon>
        <taxon>Agaricales</taxon>
        <taxon>Schizophyllaceae</taxon>
        <taxon>Schizophyllum</taxon>
    </lineage>
</organism>
<dbReference type="Gene3D" id="3.40.50.720">
    <property type="entry name" value="NAD(P)-binding Rossmann-like Domain"/>
    <property type="match status" value="1"/>
</dbReference>
<dbReference type="VEuPathDB" id="FungiDB:SCHCODRAFT_02190164"/>
<evidence type="ECO:0000256" key="1">
    <source>
        <dbReference type="ARBA" id="ARBA00006484"/>
    </source>
</evidence>
<dbReference type="Pfam" id="PF00106">
    <property type="entry name" value="adh_short"/>
    <property type="match status" value="1"/>
</dbReference>
<dbReference type="SUPFAM" id="SSF51735">
    <property type="entry name" value="NAD(P)-binding Rossmann-fold domains"/>
    <property type="match status" value="1"/>
</dbReference>
<dbReference type="GO" id="GO:0016491">
    <property type="term" value="F:oxidoreductase activity"/>
    <property type="evidence" value="ECO:0007669"/>
    <property type="project" value="UniProtKB-KW"/>
</dbReference>
<evidence type="ECO:0000256" key="2">
    <source>
        <dbReference type="ARBA" id="ARBA00022857"/>
    </source>
</evidence>
<dbReference type="HOGENOM" id="CLU_010194_9_0_1"/>
<evidence type="ECO:0000256" key="3">
    <source>
        <dbReference type="ARBA" id="ARBA00023002"/>
    </source>
</evidence>
<name>D8PZI4_SCHCM</name>
<dbReference type="OMA" id="GAQTPVM"/>
<comment type="similarity">
    <text evidence="1 4">Belongs to the short-chain dehydrogenases/reductases (SDR) family.</text>
</comment>
<evidence type="ECO:0008006" key="7">
    <source>
        <dbReference type="Google" id="ProtNLM"/>
    </source>
</evidence>
<proteinExistence type="inferred from homology"/>